<accession>A0A455T0S3</accession>
<feature type="transmembrane region" description="Helical" evidence="1">
    <location>
        <begin position="41"/>
        <end position="60"/>
    </location>
</feature>
<sequence>MQKKTLPPFYHSSGIFPARIFPDSVAPDTIRRQIFLTIISAYYLKLIALVVLFGIVLITVGTGGEK</sequence>
<keyword evidence="1" id="KW-0812">Transmembrane</keyword>
<evidence type="ECO:0000313" key="2">
    <source>
        <dbReference type="EMBL" id="BBH90964.1"/>
    </source>
</evidence>
<proteinExistence type="predicted"/>
<reference evidence="2" key="1">
    <citation type="submission" date="2018-12" db="EMBL/GenBank/DDBJ databases">
        <title>Novel natural products biosynthetic potential of the class Ktedonobacteria.</title>
        <authorList>
            <person name="Zheng Y."/>
            <person name="Saitou A."/>
            <person name="Wang C.M."/>
            <person name="Toyoda A."/>
            <person name="Minakuchi Y."/>
            <person name="Sekiguchi Y."/>
            <person name="Ueda K."/>
            <person name="Takano H."/>
            <person name="Sakai Y."/>
            <person name="Yokota A."/>
            <person name="Yabe S."/>
        </authorList>
    </citation>
    <scope>NUCLEOTIDE SEQUENCE</scope>
    <source>
        <strain evidence="2">COM3</strain>
    </source>
</reference>
<keyword evidence="1" id="KW-0472">Membrane</keyword>
<dbReference type="AlphaFoldDB" id="A0A455T0S3"/>
<protein>
    <submittedName>
        <fullName evidence="2">Uncharacterized protein</fullName>
    </submittedName>
</protein>
<dbReference type="EMBL" id="AP019376">
    <property type="protein sequence ID" value="BBH90964.1"/>
    <property type="molecule type" value="Genomic_DNA"/>
</dbReference>
<name>A0A455T0S3_9CHLR</name>
<organism evidence="2">
    <name type="scientific">Thermosporothrix sp. COM3</name>
    <dbReference type="NCBI Taxonomy" id="2490863"/>
    <lineage>
        <taxon>Bacteria</taxon>
        <taxon>Bacillati</taxon>
        <taxon>Chloroflexota</taxon>
        <taxon>Ktedonobacteria</taxon>
        <taxon>Ktedonobacterales</taxon>
        <taxon>Thermosporotrichaceae</taxon>
        <taxon>Thermosporothrix</taxon>
    </lineage>
</organism>
<evidence type="ECO:0000256" key="1">
    <source>
        <dbReference type="SAM" id="Phobius"/>
    </source>
</evidence>
<gene>
    <name evidence="2" type="ORF">KTC_57150</name>
</gene>
<keyword evidence="1" id="KW-1133">Transmembrane helix</keyword>